<dbReference type="AlphaFoldDB" id="A0A819CUK9"/>
<dbReference type="EMBL" id="CAJOAX010002780">
    <property type="protein sequence ID" value="CAF3818419.1"/>
    <property type="molecule type" value="Genomic_DNA"/>
</dbReference>
<reference evidence="2" key="1">
    <citation type="submission" date="2021-02" db="EMBL/GenBank/DDBJ databases">
        <authorList>
            <person name="Nowell W R."/>
        </authorList>
    </citation>
    <scope>NUCLEOTIDE SEQUENCE</scope>
</reference>
<evidence type="ECO:0000256" key="1">
    <source>
        <dbReference type="SAM" id="SignalP"/>
    </source>
</evidence>
<feature type="signal peptide" evidence="1">
    <location>
        <begin position="1"/>
        <end position="22"/>
    </location>
</feature>
<feature type="chain" id="PRO_5032565202" evidence="1">
    <location>
        <begin position="23"/>
        <end position="113"/>
    </location>
</feature>
<protein>
    <submittedName>
        <fullName evidence="2">Uncharacterized protein</fullName>
    </submittedName>
</protein>
<name>A0A819CUK9_9BILA</name>
<evidence type="ECO:0000313" key="3">
    <source>
        <dbReference type="Proteomes" id="UP000663823"/>
    </source>
</evidence>
<evidence type="ECO:0000313" key="2">
    <source>
        <dbReference type="EMBL" id="CAF3818419.1"/>
    </source>
</evidence>
<dbReference type="Proteomes" id="UP000663823">
    <property type="component" value="Unassembled WGS sequence"/>
</dbReference>
<sequence>MTNALVIVLSLIVLISITSVRGQGCYGRWSLNHLTFQLRSILFSELKIIIDEYTMKNNQTEKIAFQADSQWILTLPVDGNQQPGIYDKIQFNYARFNYTYYFGYDSYPHCPRC</sequence>
<keyword evidence="1" id="KW-0732">Signal</keyword>
<proteinExistence type="predicted"/>
<gene>
    <name evidence="2" type="ORF">OTI717_LOCUS19258</name>
</gene>
<accession>A0A819CUK9</accession>
<organism evidence="2 3">
    <name type="scientific">Rotaria sordida</name>
    <dbReference type="NCBI Taxonomy" id="392033"/>
    <lineage>
        <taxon>Eukaryota</taxon>
        <taxon>Metazoa</taxon>
        <taxon>Spiralia</taxon>
        <taxon>Gnathifera</taxon>
        <taxon>Rotifera</taxon>
        <taxon>Eurotatoria</taxon>
        <taxon>Bdelloidea</taxon>
        <taxon>Philodinida</taxon>
        <taxon>Philodinidae</taxon>
        <taxon>Rotaria</taxon>
    </lineage>
</organism>
<comment type="caution">
    <text evidence="2">The sequence shown here is derived from an EMBL/GenBank/DDBJ whole genome shotgun (WGS) entry which is preliminary data.</text>
</comment>